<evidence type="ECO:0000256" key="11">
    <source>
        <dbReference type="ARBA" id="ARBA00047508"/>
    </source>
</evidence>
<dbReference type="InterPro" id="IPR006218">
    <property type="entry name" value="DAHP1/KDSA"/>
</dbReference>
<dbReference type="InterPro" id="IPR006219">
    <property type="entry name" value="DAHP_synth_1"/>
</dbReference>
<accession>A0A973A7K5</accession>
<comment type="caution">
    <text evidence="13">The sequence shown here is derived from an EMBL/GenBank/DDBJ whole genome shotgun (WGS) entry which is preliminary data.</text>
</comment>
<keyword evidence="5" id="KW-0028">Amino-acid biosynthesis</keyword>
<dbReference type="PANTHER" id="PTHR21225:SF10">
    <property type="entry name" value="PHOSPHO-2-DEHYDRO-3-DEOXYHEPTONATE ALDOLASE, TYR-SENSITIVE"/>
    <property type="match status" value="1"/>
</dbReference>
<evidence type="ECO:0000256" key="4">
    <source>
        <dbReference type="ARBA" id="ARBA00012694"/>
    </source>
</evidence>
<dbReference type="EMBL" id="JABMOJ010000014">
    <property type="protein sequence ID" value="NQV63778.1"/>
    <property type="molecule type" value="Genomic_DNA"/>
</dbReference>
<evidence type="ECO:0000256" key="2">
    <source>
        <dbReference type="ARBA" id="ARBA00004688"/>
    </source>
</evidence>
<evidence type="ECO:0000256" key="9">
    <source>
        <dbReference type="ARBA" id="ARBA00031349"/>
    </source>
</evidence>
<dbReference type="Proteomes" id="UP000754644">
    <property type="component" value="Unassembled WGS sequence"/>
</dbReference>
<comment type="catalytic activity">
    <reaction evidence="11">
        <text>D-erythrose 4-phosphate + phosphoenolpyruvate + H2O = 7-phospho-2-dehydro-3-deoxy-D-arabino-heptonate + phosphate</text>
        <dbReference type="Rhea" id="RHEA:14717"/>
        <dbReference type="ChEBI" id="CHEBI:15377"/>
        <dbReference type="ChEBI" id="CHEBI:16897"/>
        <dbReference type="ChEBI" id="CHEBI:43474"/>
        <dbReference type="ChEBI" id="CHEBI:58394"/>
        <dbReference type="ChEBI" id="CHEBI:58702"/>
        <dbReference type="EC" id="2.5.1.54"/>
    </reaction>
</comment>
<keyword evidence="7" id="KW-0057">Aromatic amino acid biosynthesis</keyword>
<dbReference type="InterPro" id="IPR013785">
    <property type="entry name" value="Aldolase_TIM"/>
</dbReference>
<dbReference type="PANTHER" id="PTHR21225">
    <property type="entry name" value="PHOSPHO-2-DEHYDRO-3-DEOXYHEPTONATE ALDOLASE DAHP SYNTHETASE"/>
    <property type="match status" value="1"/>
</dbReference>
<evidence type="ECO:0000256" key="3">
    <source>
        <dbReference type="ARBA" id="ARBA00007985"/>
    </source>
</evidence>
<evidence type="ECO:0000256" key="1">
    <source>
        <dbReference type="ARBA" id="ARBA00003726"/>
    </source>
</evidence>
<evidence type="ECO:0000256" key="8">
    <source>
        <dbReference type="ARBA" id="ARBA00031111"/>
    </source>
</evidence>
<dbReference type="GO" id="GO:0009073">
    <property type="term" value="P:aromatic amino acid family biosynthetic process"/>
    <property type="evidence" value="ECO:0007669"/>
    <property type="project" value="UniProtKB-KW"/>
</dbReference>
<feature type="domain" description="DAHP synthetase I/KDSA" evidence="12">
    <location>
        <begin position="46"/>
        <end position="83"/>
    </location>
</feature>
<sequence>MTNVIVDDLNVLSEQTLMTPNQLKKLIPASDKALANVANARLTIKEILEHNDPRLFLIIGPCSIHDVDAAMEYARRLKVLADEVQD</sequence>
<dbReference type="GO" id="GO:0008652">
    <property type="term" value="P:amino acid biosynthetic process"/>
    <property type="evidence" value="ECO:0007669"/>
    <property type="project" value="UniProtKB-KW"/>
</dbReference>
<organism evidence="13 14">
    <name type="scientific">SAR86 cluster bacterium</name>
    <dbReference type="NCBI Taxonomy" id="2030880"/>
    <lineage>
        <taxon>Bacteria</taxon>
        <taxon>Pseudomonadati</taxon>
        <taxon>Pseudomonadota</taxon>
        <taxon>Gammaproteobacteria</taxon>
        <taxon>SAR86 cluster</taxon>
    </lineage>
</organism>
<dbReference type="AlphaFoldDB" id="A0A973A7K5"/>
<protein>
    <recommendedName>
        <fullName evidence="4">3-deoxy-7-phosphoheptulonate synthase</fullName>
        <ecNumber evidence="4">2.5.1.54</ecNumber>
    </recommendedName>
    <alternativeName>
        <fullName evidence="10">3-deoxy-D-arabino-heptulosonate 7-phosphate synthase</fullName>
    </alternativeName>
    <alternativeName>
        <fullName evidence="9">DAHP synthase</fullName>
    </alternativeName>
    <alternativeName>
        <fullName evidence="8">Phospho-2-keto-3-deoxyheptonate aldolase</fullName>
    </alternativeName>
</protein>
<gene>
    <name evidence="13" type="ORF">HQ497_00310</name>
</gene>
<dbReference type="Gene3D" id="3.20.20.70">
    <property type="entry name" value="Aldolase class I"/>
    <property type="match status" value="1"/>
</dbReference>
<reference evidence="13" key="1">
    <citation type="submission" date="2020-05" db="EMBL/GenBank/DDBJ databases">
        <title>Sulfur intermediates as new biogeochemical hubs in an aquatic model microbial ecosystem.</title>
        <authorList>
            <person name="Vigneron A."/>
        </authorList>
    </citation>
    <scope>NUCLEOTIDE SEQUENCE</scope>
    <source>
        <strain evidence="13">Bin.250</strain>
    </source>
</reference>
<proteinExistence type="inferred from homology"/>
<dbReference type="Pfam" id="PF00793">
    <property type="entry name" value="DAHP_synth_1"/>
    <property type="match status" value="1"/>
</dbReference>
<comment type="pathway">
    <text evidence="2">Metabolic intermediate biosynthesis; chorismate biosynthesis; chorismate from D-erythrose 4-phosphate and phosphoenolpyruvate: step 1/7.</text>
</comment>
<comment type="function">
    <text evidence="1">Stereospecific condensation of phosphoenolpyruvate (PEP) and D-erythrose-4-phosphate (E4P) giving rise to 3-deoxy-D-arabino-heptulosonate-7-phosphate (DAHP).</text>
</comment>
<evidence type="ECO:0000313" key="13">
    <source>
        <dbReference type="EMBL" id="NQV63778.1"/>
    </source>
</evidence>
<dbReference type="EC" id="2.5.1.54" evidence="4"/>
<evidence type="ECO:0000259" key="12">
    <source>
        <dbReference type="Pfam" id="PF00793"/>
    </source>
</evidence>
<evidence type="ECO:0000256" key="10">
    <source>
        <dbReference type="ARBA" id="ARBA00032193"/>
    </source>
</evidence>
<evidence type="ECO:0000256" key="7">
    <source>
        <dbReference type="ARBA" id="ARBA00023141"/>
    </source>
</evidence>
<name>A0A973A7K5_9GAMM</name>
<evidence type="ECO:0000313" key="14">
    <source>
        <dbReference type="Proteomes" id="UP000754644"/>
    </source>
</evidence>
<evidence type="ECO:0000256" key="5">
    <source>
        <dbReference type="ARBA" id="ARBA00022605"/>
    </source>
</evidence>
<keyword evidence="6 13" id="KW-0808">Transferase</keyword>
<feature type="non-terminal residue" evidence="13">
    <location>
        <position position="86"/>
    </location>
</feature>
<comment type="similarity">
    <text evidence="3">Belongs to the class-I DAHP synthase family.</text>
</comment>
<dbReference type="GO" id="GO:0005737">
    <property type="term" value="C:cytoplasm"/>
    <property type="evidence" value="ECO:0007669"/>
    <property type="project" value="TreeGrafter"/>
</dbReference>
<dbReference type="GO" id="GO:0003849">
    <property type="term" value="F:3-deoxy-7-phosphoheptulonate synthase activity"/>
    <property type="evidence" value="ECO:0007669"/>
    <property type="project" value="UniProtKB-EC"/>
</dbReference>
<evidence type="ECO:0000256" key="6">
    <source>
        <dbReference type="ARBA" id="ARBA00022679"/>
    </source>
</evidence>
<dbReference type="SUPFAM" id="SSF51569">
    <property type="entry name" value="Aldolase"/>
    <property type="match status" value="1"/>
</dbReference>